<keyword evidence="2" id="KW-0472">Membrane</keyword>
<comment type="caution">
    <text evidence="3">The sequence shown here is derived from an EMBL/GenBank/DDBJ whole genome shotgun (WGS) entry which is preliminary data.</text>
</comment>
<dbReference type="InterPro" id="IPR021315">
    <property type="entry name" value="Gap/Sap"/>
</dbReference>
<dbReference type="Proteomes" id="UP000285376">
    <property type="component" value="Unassembled WGS sequence"/>
</dbReference>
<feature type="region of interest" description="Disordered" evidence="1">
    <location>
        <begin position="1"/>
        <end position="33"/>
    </location>
</feature>
<name>A0A417Z2N5_9MICO</name>
<evidence type="ECO:0000256" key="2">
    <source>
        <dbReference type="SAM" id="Phobius"/>
    </source>
</evidence>
<keyword evidence="2" id="KW-1133">Transmembrane helix</keyword>
<feature type="transmembrane region" description="Helical" evidence="2">
    <location>
        <begin position="305"/>
        <end position="326"/>
    </location>
</feature>
<evidence type="ECO:0000256" key="1">
    <source>
        <dbReference type="SAM" id="MobiDB-lite"/>
    </source>
</evidence>
<keyword evidence="2" id="KW-0812">Transmembrane</keyword>
<feature type="transmembrane region" description="Helical" evidence="2">
    <location>
        <begin position="261"/>
        <end position="285"/>
    </location>
</feature>
<feature type="transmembrane region" description="Helical" evidence="2">
    <location>
        <begin position="140"/>
        <end position="166"/>
    </location>
</feature>
<reference evidence="3 4" key="1">
    <citation type="submission" date="2018-08" db="EMBL/GenBank/DDBJ databases">
        <title>Whole genome sequence analysis of Dermacoccus abyssi bacteria isolated from Deep Mariana trench Micromonospora spp reveals genes involved in the environmental adaptation and production of secondary metabolites.</title>
        <authorList>
            <person name="Abdel-Mageed W.M."/>
            <person name="Lehri B."/>
            <person name="Nouioui I."/>
            <person name="Goodfellow I."/>
            <person name="Jaspars M."/>
            <person name="Karlyshev A."/>
        </authorList>
    </citation>
    <scope>NUCLEOTIDE SEQUENCE [LARGE SCALE GENOMIC DNA]</scope>
    <source>
        <strain evidence="3 4">MT1.1</strain>
    </source>
</reference>
<dbReference type="EMBL" id="QWLM01000015">
    <property type="protein sequence ID" value="RHW44618.1"/>
    <property type="molecule type" value="Genomic_DNA"/>
</dbReference>
<protein>
    <recommendedName>
        <fullName evidence="5">GAP family protein</fullName>
    </recommendedName>
</protein>
<evidence type="ECO:0000313" key="3">
    <source>
        <dbReference type="EMBL" id="RHW44618.1"/>
    </source>
</evidence>
<proteinExistence type="predicted"/>
<evidence type="ECO:0008006" key="5">
    <source>
        <dbReference type="Google" id="ProtNLM"/>
    </source>
</evidence>
<feature type="transmembrane region" description="Helical" evidence="2">
    <location>
        <begin position="347"/>
        <end position="365"/>
    </location>
</feature>
<dbReference type="Pfam" id="PF11139">
    <property type="entry name" value="SfLAP"/>
    <property type="match status" value="1"/>
</dbReference>
<evidence type="ECO:0000313" key="4">
    <source>
        <dbReference type="Proteomes" id="UP000285376"/>
    </source>
</evidence>
<feature type="transmembrane region" description="Helical" evidence="2">
    <location>
        <begin position="208"/>
        <end position="232"/>
    </location>
</feature>
<sequence>MNTSNDARLPPKNPSATKTRTPTPIAVSGRPRRTAMSAQSTARGARCHHRSSVHGVSVHVSTRPIGTRATPSANMPNAPRRSRLVTSADAGSAGATSVIAACRGARCVPRKDDAGVRERHFLPTREYGAREHAERMDLELALTLVVLALVDATSLGTLVIPVWFLLMPGRPRVGRMLTYLAAVVGSYVVLGFVLLAGALVFLERISAWFAGSSGAHVLLAVGAAMFLVGVCMPTKKDAEPGRLMRRITTWRDRAMGADGDAGVKAVVALAVVAVLVEAASMVPYLAAIGLLSAAPMSTPERGLALVAYCLVMVVPALLCLAARLILHERIERPLQRFGAWIERTSHENLAWALAIIGFLLVRHAWMAGARPPWM</sequence>
<gene>
    <name evidence="3" type="ORF">D1832_11920</name>
</gene>
<dbReference type="AlphaFoldDB" id="A0A417Z2N5"/>
<feature type="transmembrane region" description="Helical" evidence="2">
    <location>
        <begin position="178"/>
        <end position="202"/>
    </location>
</feature>
<accession>A0A417Z2N5</accession>
<organism evidence="3 4">
    <name type="scientific">Dermacoccus abyssi</name>
    <dbReference type="NCBI Taxonomy" id="322596"/>
    <lineage>
        <taxon>Bacteria</taxon>
        <taxon>Bacillati</taxon>
        <taxon>Actinomycetota</taxon>
        <taxon>Actinomycetes</taxon>
        <taxon>Micrococcales</taxon>
        <taxon>Dermacoccaceae</taxon>
        <taxon>Dermacoccus</taxon>
    </lineage>
</organism>